<dbReference type="EMBL" id="KN549310">
    <property type="protein sequence ID" value="KHJ98450.1"/>
    <property type="molecule type" value="Genomic_DNA"/>
</dbReference>
<organism evidence="2 3">
    <name type="scientific">Oesophagostomum dentatum</name>
    <name type="common">Nodular worm</name>
    <dbReference type="NCBI Taxonomy" id="61180"/>
    <lineage>
        <taxon>Eukaryota</taxon>
        <taxon>Metazoa</taxon>
        <taxon>Ecdysozoa</taxon>
        <taxon>Nematoda</taxon>
        <taxon>Chromadorea</taxon>
        <taxon>Rhabditida</taxon>
        <taxon>Rhabditina</taxon>
        <taxon>Rhabditomorpha</taxon>
        <taxon>Strongyloidea</taxon>
        <taxon>Strongylidae</taxon>
        <taxon>Oesophagostomum</taxon>
    </lineage>
</organism>
<sequence length="398" mass="44159">MEELEIDRHNAISDEDFHRALDLQQEMKSLRGNVLASVEPSLAKDVVLVTLFFNIEGNTPDINIHRPKNLFEKSDFKISSPKLFTPIDLSPTDDFSVLNALQRPPKKSTLGRESPGANSLSSAPSLLKRSNSASTVGGYSKQPPASPVKRPASASSKVSISSHGSGTNRRTLPSSDRWHSDKFLEKENTVVPALRERRRRESQITDESQHETVPDHVISSIPLMERGIFSRGSDLFGSKTMEKLYSKKWQERRDGLTDIQDLLQTEPSSQSQATDYCECVISILQRHLKDPLYNVYTRALDLMSFVCTQYIPQHSLHKMAPSMAKSTANIISLRASDTDRRSAGITLSTINDIMEEDNKIAKAFLIRFLKMGAPGGQRGQAAVIQNAVESLGAPNAEV</sequence>
<feature type="compositionally biased region" description="Basic and acidic residues" evidence="1">
    <location>
        <begin position="199"/>
        <end position="213"/>
    </location>
</feature>
<accession>A0A0B1TSQ5</accession>
<dbReference type="PANTHER" id="PTHR13371:SF0">
    <property type="entry name" value="CENTROSOMAL PROTEIN OF 104 KDA"/>
    <property type="match status" value="1"/>
</dbReference>
<feature type="region of interest" description="Disordered" evidence="1">
    <location>
        <begin position="194"/>
        <end position="213"/>
    </location>
</feature>
<dbReference type="InterPro" id="IPR011989">
    <property type="entry name" value="ARM-like"/>
</dbReference>
<evidence type="ECO:0000313" key="2">
    <source>
        <dbReference type="EMBL" id="KHJ98450.1"/>
    </source>
</evidence>
<name>A0A0B1TSQ5_OESDE</name>
<dbReference type="Proteomes" id="UP000053660">
    <property type="component" value="Unassembled WGS sequence"/>
</dbReference>
<reference evidence="2 3" key="1">
    <citation type="submission" date="2014-03" db="EMBL/GenBank/DDBJ databases">
        <title>Draft genome of the hookworm Oesophagostomum dentatum.</title>
        <authorList>
            <person name="Mitreva M."/>
        </authorList>
    </citation>
    <scope>NUCLEOTIDE SEQUENCE [LARGE SCALE GENOMIC DNA]</scope>
    <source>
        <strain evidence="2 3">OD-Hann</strain>
    </source>
</reference>
<dbReference type="Pfam" id="PF21040">
    <property type="entry name" value="CEP104-like_TOG"/>
    <property type="match status" value="1"/>
</dbReference>
<dbReference type="InterPro" id="IPR052607">
    <property type="entry name" value="CEP104-like"/>
</dbReference>
<dbReference type="PANTHER" id="PTHR13371">
    <property type="entry name" value="GLYCINE-, GLUTAMATE-, THIENYLCYCLOHEXYLPIPERIDINE-BINDING PROTEIN"/>
    <property type="match status" value="1"/>
</dbReference>
<dbReference type="Gene3D" id="1.25.10.10">
    <property type="entry name" value="Leucine-rich Repeat Variant"/>
    <property type="match status" value="1"/>
</dbReference>
<dbReference type="OrthoDB" id="66599at2759"/>
<keyword evidence="3" id="KW-1185">Reference proteome</keyword>
<dbReference type="GO" id="GO:0005929">
    <property type="term" value="C:cilium"/>
    <property type="evidence" value="ECO:0007669"/>
    <property type="project" value="TreeGrafter"/>
</dbReference>
<gene>
    <name evidence="2" type="ORF">OESDEN_01568</name>
</gene>
<feature type="compositionally biased region" description="Low complexity" evidence="1">
    <location>
        <begin position="153"/>
        <end position="165"/>
    </location>
</feature>
<evidence type="ECO:0000256" key="1">
    <source>
        <dbReference type="SAM" id="MobiDB-lite"/>
    </source>
</evidence>
<evidence type="ECO:0008006" key="4">
    <source>
        <dbReference type="Google" id="ProtNLM"/>
    </source>
</evidence>
<protein>
    <recommendedName>
        <fullName evidence="4">TOG domain-containing protein</fullName>
    </recommendedName>
</protein>
<evidence type="ECO:0000313" key="3">
    <source>
        <dbReference type="Proteomes" id="UP000053660"/>
    </source>
</evidence>
<feature type="region of interest" description="Disordered" evidence="1">
    <location>
        <begin position="103"/>
        <end position="180"/>
    </location>
</feature>
<feature type="compositionally biased region" description="Polar residues" evidence="1">
    <location>
        <begin position="116"/>
        <end position="137"/>
    </location>
</feature>
<dbReference type="AlphaFoldDB" id="A0A0B1TSQ5"/>
<proteinExistence type="predicted"/>